<dbReference type="Proteomes" id="UP000243579">
    <property type="component" value="Unassembled WGS sequence"/>
</dbReference>
<gene>
    <name evidence="2" type="ORF">ACHHYP_08057</name>
</gene>
<organism evidence="2 3">
    <name type="scientific">Achlya hypogyna</name>
    <name type="common">Oomycete</name>
    <name type="synonym">Protoachlya hypogyna</name>
    <dbReference type="NCBI Taxonomy" id="1202772"/>
    <lineage>
        <taxon>Eukaryota</taxon>
        <taxon>Sar</taxon>
        <taxon>Stramenopiles</taxon>
        <taxon>Oomycota</taxon>
        <taxon>Saprolegniomycetes</taxon>
        <taxon>Saprolegniales</taxon>
        <taxon>Achlyaceae</taxon>
        <taxon>Achlya</taxon>
    </lineage>
</organism>
<accession>A0A1V9YQ13</accession>
<dbReference type="InterPro" id="IPR000477">
    <property type="entry name" value="RT_dom"/>
</dbReference>
<dbReference type="PROSITE" id="PS50878">
    <property type="entry name" value="RT_POL"/>
    <property type="match status" value="1"/>
</dbReference>
<evidence type="ECO:0000259" key="1">
    <source>
        <dbReference type="PROSITE" id="PS50878"/>
    </source>
</evidence>
<reference evidence="2 3" key="1">
    <citation type="journal article" date="2014" name="Genome Biol. Evol.">
        <title>The secreted proteins of Achlya hypogyna and Thraustotheca clavata identify the ancestral oomycete secretome and reveal gene acquisitions by horizontal gene transfer.</title>
        <authorList>
            <person name="Misner I."/>
            <person name="Blouin N."/>
            <person name="Leonard G."/>
            <person name="Richards T.A."/>
            <person name="Lane C.E."/>
        </authorList>
    </citation>
    <scope>NUCLEOTIDE SEQUENCE [LARGE SCALE GENOMIC DNA]</scope>
    <source>
        <strain evidence="2 3">ATCC 48635</strain>
    </source>
</reference>
<protein>
    <recommendedName>
        <fullName evidence="1">Reverse transcriptase domain-containing protein</fullName>
    </recommendedName>
</protein>
<comment type="caution">
    <text evidence="2">The sequence shown here is derived from an EMBL/GenBank/DDBJ whole genome shotgun (WGS) entry which is preliminary data.</text>
</comment>
<evidence type="ECO:0000313" key="3">
    <source>
        <dbReference type="Proteomes" id="UP000243579"/>
    </source>
</evidence>
<sequence length="122" mass="13902">MKVISLIVLRRIASKIDSYMCAYQSGFVTAKAVWCHKWYTTRVHKYNETYTVLGIDLSCAFDLIDRNKMLHILATIINDDELHLVKLLITDTTIDVRHMSTQSASFLTNVGTPQGDSLSRYS</sequence>
<evidence type="ECO:0000313" key="2">
    <source>
        <dbReference type="EMBL" id="OQR87743.1"/>
    </source>
</evidence>
<proteinExistence type="predicted"/>
<name>A0A1V9YQ13_ACHHY</name>
<keyword evidence="3" id="KW-1185">Reference proteome</keyword>
<dbReference type="EMBL" id="JNBR01001424">
    <property type="protein sequence ID" value="OQR87743.1"/>
    <property type="molecule type" value="Genomic_DNA"/>
</dbReference>
<dbReference type="OrthoDB" id="117013at2759"/>
<feature type="domain" description="Reverse transcriptase" evidence="1">
    <location>
        <begin position="1"/>
        <end position="122"/>
    </location>
</feature>
<dbReference type="AlphaFoldDB" id="A0A1V9YQ13"/>